<dbReference type="Proteomes" id="UP001139293">
    <property type="component" value="Unassembled WGS sequence"/>
</dbReference>
<accession>A0A9X2CDF0</accession>
<evidence type="ECO:0000313" key="3">
    <source>
        <dbReference type="Proteomes" id="UP001139293"/>
    </source>
</evidence>
<dbReference type="AlphaFoldDB" id="A0A9X2CDF0"/>
<sequence length="169" mass="18986">MKKFILCLLMAPLTVNAAPFGLEWGEEFSLYGEIVQKGIYTEVKAVELPKHDLTAESYQLVGTPEAGLMNVLMKTFDYALFSAQLDSVYAELEDSLLENGFKTTKFTPRNTSSYQCIFQGNCIGRKLEVNHNDGTSAVLEVMIKDRDTAYIQLEYSTEEFVTEAILVNN</sequence>
<evidence type="ECO:0000256" key="1">
    <source>
        <dbReference type="SAM" id="SignalP"/>
    </source>
</evidence>
<dbReference type="EMBL" id="JAKILB010000002">
    <property type="protein sequence ID" value="MCL1137897.1"/>
    <property type="molecule type" value="Genomic_DNA"/>
</dbReference>
<gene>
    <name evidence="2" type="ORF">L2740_04950</name>
</gene>
<feature type="chain" id="PRO_5040876893" description="DUF4426 domain-containing protein" evidence="1">
    <location>
        <begin position="18"/>
        <end position="169"/>
    </location>
</feature>
<evidence type="ECO:0000313" key="2">
    <source>
        <dbReference type="EMBL" id="MCL1137897.1"/>
    </source>
</evidence>
<protein>
    <recommendedName>
        <fullName evidence="4">DUF4426 domain-containing protein</fullName>
    </recommendedName>
</protein>
<evidence type="ECO:0008006" key="4">
    <source>
        <dbReference type="Google" id="ProtNLM"/>
    </source>
</evidence>
<feature type="signal peptide" evidence="1">
    <location>
        <begin position="1"/>
        <end position="17"/>
    </location>
</feature>
<keyword evidence="1" id="KW-0732">Signal</keyword>
<proteinExistence type="predicted"/>
<organism evidence="2 3">
    <name type="scientific">Shewanella pneumatophori</name>
    <dbReference type="NCBI Taxonomy" id="314092"/>
    <lineage>
        <taxon>Bacteria</taxon>
        <taxon>Pseudomonadati</taxon>
        <taxon>Pseudomonadota</taxon>
        <taxon>Gammaproteobacteria</taxon>
        <taxon>Alteromonadales</taxon>
        <taxon>Shewanellaceae</taxon>
        <taxon>Shewanella</taxon>
    </lineage>
</organism>
<keyword evidence="3" id="KW-1185">Reference proteome</keyword>
<reference evidence="2" key="1">
    <citation type="submission" date="2022-01" db="EMBL/GenBank/DDBJ databases">
        <title>Whole genome-based taxonomy of the Shewanellaceae.</title>
        <authorList>
            <person name="Martin-Rodriguez A.J."/>
        </authorList>
    </citation>
    <scope>NUCLEOTIDE SEQUENCE</scope>
    <source>
        <strain evidence="2">KCTC 23973</strain>
    </source>
</reference>
<comment type="caution">
    <text evidence="2">The sequence shown here is derived from an EMBL/GenBank/DDBJ whole genome shotgun (WGS) entry which is preliminary data.</text>
</comment>
<name>A0A9X2CDF0_9GAMM</name>
<dbReference type="RefSeq" id="WP_248949008.1">
    <property type="nucleotide sequence ID" value="NZ_JAKILB010000002.1"/>
</dbReference>